<dbReference type="PANTHER" id="PTHR10721">
    <property type="entry name" value="MITOCHONDRIAL IMPORT INNER MEMBRANE TRANSLOCASE SUBUNIT TIM44"/>
    <property type="match status" value="1"/>
</dbReference>
<evidence type="ECO:0000313" key="8">
    <source>
        <dbReference type="Proteomes" id="UP000287651"/>
    </source>
</evidence>
<dbReference type="Gene3D" id="3.10.450.240">
    <property type="match status" value="1"/>
</dbReference>
<organism evidence="7 8">
    <name type="scientific">Ensete ventricosum</name>
    <name type="common">Abyssinian banana</name>
    <name type="synonym">Musa ensete</name>
    <dbReference type="NCBI Taxonomy" id="4639"/>
    <lineage>
        <taxon>Eukaryota</taxon>
        <taxon>Viridiplantae</taxon>
        <taxon>Streptophyta</taxon>
        <taxon>Embryophyta</taxon>
        <taxon>Tracheophyta</taxon>
        <taxon>Spermatophyta</taxon>
        <taxon>Magnoliopsida</taxon>
        <taxon>Liliopsida</taxon>
        <taxon>Zingiberales</taxon>
        <taxon>Musaceae</taxon>
        <taxon>Ensete</taxon>
    </lineage>
</organism>
<proteinExistence type="inferred from homology"/>
<dbReference type="InterPro" id="IPR007379">
    <property type="entry name" value="Tim44-like_dom"/>
</dbReference>
<dbReference type="EMBL" id="AMZH03001371">
    <property type="protein sequence ID" value="RRT79531.1"/>
    <property type="molecule type" value="Genomic_DNA"/>
</dbReference>
<comment type="subcellular location">
    <subcellularLocation>
        <location evidence="1">Mitochondrion inner membrane</location>
    </subcellularLocation>
</comment>
<dbReference type="InterPro" id="IPR039544">
    <property type="entry name" value="Tim44-like"/>
</dbReference>
<keyword evidence="3" id="KW-0999">Mitochondrion inner membrane</keyword>
<dbReference type="InterPro" id="IPR032710">
    <property type="entry name" value="NTF2-like_dom_sf"/>
</dbReference>
<dbReference type="GO" id="GO:0051087">
    <property type="term" value="F:protein-folding chaperone binding"/>
    <property type="evidence" value="ECO:0007669"/>
    <property type="project" value="TreeGrafter"/>
</dbReference>
<name>A0A427ATJ6_ENSVE</name>
<dbReference type="AlphaFoldDB" id="A0A427ATJ6"/>
<dbReference type="GO" id="GO:0005743">
    <property type="term" value="C:mitochondrial inner membrane"/>
    <property type="evidence" value="ECO:0007669"/>
    <property type="project" value="UniProtKB-SubCell"/>
</dbReference>
<dbReference type="GO" id="GO:0030150">
    <property type="term" value="P:protein import into mitochondrial matrix"/>
    <property type="evidence" value="ECO:0007669"/>
    <property type="project" value="TreeGrafter"/>
</dbReference>
<dbReference type="SUPFAM" id="SSF54427">
    <property type="entry name" value="NTF2-like"/>
    <property type="match status" value="1"/>
</dbReference>
<sequence>MDSIGYQLWIHICLNETVFGETATALSFKEIRRRDPSFSLPDFVAEVQEMIRPCDVETLKKYCSPEVIERCKGERMAYESQAMFFDNKV</sequence>
<comment type="caution">
    <text evidence="7">The sequence shown here is derived from an EMBL/GenBank/DDBJ whole genome shotgun (WGS) entry which is preliminary data.</text>
</comment>
<comment type="similarity">
    <text evidence="2">Belongs to the Tim44 family.</text>
</comment>
<gene>
    <name evidence="7" type="ORF">B296_00025174</name>
</gene>
<keyword evidence="4" id="KW-0809">Transit peptide</keyword>
<evidence type="ECO:0000256" key="5">
    <source>
        <dbReference type="ARBA" id="ARBA00023128"/>
    </source>
</evidence>
<evidence type="ECO:0000256" key="1">
    <source>
        <dbReference type="ARBA" id="ARBA00004273"/>
    </source>
</evidence>
<keyword evidence="6" id="KW-0472">Membrane</keyword>
<evidence type="ECO:0000256" key="6">
    <source>
        <dbReference type="ARBA" id="ARBA00023136"/>
    </source>
</evidence>
<evidence type="ECO:0000256" key="3">
    <source>
        <dbReference type="ARBA" id="ARBA00022792"/>
    </source>
</evidence>
<protein>
    <submittedName>
        <fullName evidence="7">Uncharacterized protein</fullName>
    </submittedName>
</protein>
<accession>A0A427ATJ6</accession>
<evidence type="ECO:0000256" key="2">
    <source>
        <dbReference type="ARBA" id="ARBA00009597"/>
    </source>
</evidence>
<dbReference type="Proteomes" id="UP000287651">
    <property type="component" value="Unassembled WGS sequence"/>
</dbReference>
<reference evidence="7 8" key="1">
    <citation type="journal article" date="2014" name="Agronomy (Basel)">
        <title>A Draft Genome Sequence for Ensete ventricosum, the Drought-Tolerant Tree Against Hunger.</title>
        <authorList>
            <person name="Harrison J."/>
            <person name="Moore K.A."/>
            <person name="Paszkiewicz K."/>
            <person name="Jones T."/>
            <person name="Grant M."/>
            <person name="Ambacheew D."/>
            <person name="Muzemil S."/>
            <person name="Studholme D.J."/>
        </authorList>
    </citation>
    <scope>NUCLEOTIDE SEQUENCE [LARGE SCALE GENOMIC DNA]</scope>
</reference>
<evidence type="ECO:0000256" key="4">
    <source>
        <dbReference type="ARBA" id="ARBA00022946"/>
    </source>
</evidence>
<dbReference type="PANTHER" id="PTHR10721:SF1">
    <property type="entry name" value="MITOCHONDRIAL IMPORT INNER MEMBRANE TRANSLOCASE SUBUNIT TIM44"/>
    <property type="match status" value="1"/>
</dbReference>
<keyword evidence="5" id="KW-0496">Mitochondrion</keyword>
<dbReference type="Pfam" id="PF04280">
    <property type="entry name" value="Tim44"/>
    <property type="match status" value="1"/>
</dbReference>
<evidence type="ECO:0000313" key="7">
    <source>
        <dbReference type="EMBL" id="RRT79531.1"/>
    </source>
</evidence>